<dbReference type="InterPro" id="IPR043502">
    <property type="entry name" value="DNA/RNA_pol_sf"/>
</dbReference>
<dbReference type="FunFam" id="3.30.420.10:FF:000032">
    <property type="entry name" value="Retrovirus-related Pol polyprotein from transposon 297-like Protein"/>
    <property type="match status" value="1"/>
</dbReference>
<comment type="caution">
    <text evidence="2">The sequence shown here is derived from an EMBL/GenBank/DDBJ whole genome shotgun (WGS) entry which is preliminary data.</text>
</comment>
<dbReference type="PANTHER" id="PTHR37984:SF15">
    <property type="entry name" value="INTEGRASE CATALYTIC DOMAIN-CONTAINING PROTEIN"/>
    <property type="match status" value="1"/>
</dbReference>
<reference evidence="2" key="1">
    <citation type="submission" date="2018-11" db="EMBL/GenBank/DDBJ databases">
        <authorList>
            <person name="Alioto T."/>
            <person name="Alioto T."/>
        </authorList>
    </citation>
    <scope>NUCLEOTIDE SEQUENCE</scope>
</reference>
<dbReference type="PANTHER" id="PTHR37984">
    <property type="entry name" value="PROTEIN CBG26694"/>
    <property type="match status" value="1"/>
</dbReference>
<dbReference type="InterPro" id="IPR012337">
    <property type="entry name" value="RNaseH-like_sf"/>
</dbReference>
<dbReference type="Gene3D" id="3.30.420.10">
    <property type="entry name" value="Ribonuclease H-like superfamily/Ribonuclease H"/>
    <property type="match status" value="1"/>
</dbReference>
<dbReference type="PROSITE" id="PS50994">
    <property type="entry name" value="INTEGRASE"/>
    <property type="match status" value="1"/>
</dbReference>
<dbReference type="Pfam" id="PF00665">
    <property type="entry name" value="rve"/>
    <property type="match status" value="1"/>
</dbReference>
<organism evidence="2 3">
    <name type="scientific">Mytilus galloprovincialis</name>
    <name type="common">Mediterranean mussel</name>
    <dbReference type="NCBI Taxonomy" id="29158"/>
    <lineage>
        <taxon>Eukaryota</taxon>
        <taxon>Metazoa</taxon>
        <taxon>Spiralia</taxon>
        <taxon>Lophotrochozoa</taxon>
        <taxon>Mollusca</taxon>
        <taxon>Bivalvia</taxon>
        <taxon>Autobranchia</taxon>
        <taxon>Pteriomorphia</taxon>
        <taxon>Mytilida</taxon>
        <taxon>Mytiloidea</taxon>
        <taxon>Mytilidae</taxon>
        <taxon>Mytilinae</taxon>
        <taxon>Mytilus</taxon>
    </lineage>
</organism>
<dbReference type="Proteomes" id="UP000596742">
    <property type="component" value="Unassembled WGS sequence"/>
</dbReference>
<evidence type="ECO:0000313" key="2">
    <source>
        <dbReference type="EMBL" id="VDH90644.1"/>
    </source>
</evidence>
<dbReference type="InterPro" id="IPR036397">
    <property type="entry name" value="RNaseH_sf"/>
</dbReference>
<gene>
    <name evidence="2" type="ORF">MGAL_10B094252</name>
</gene>
<sequence>MMNLNSKSVKLKQGEQIAHLMTIEQVFDEDNVESQTDSKYNDISEQVNTLKDIELPEHLKSMLDKVSSDLKDEEKQKLSSLIHEYKDIFVGPDGSLGRTDRVKHYIDTGDAKPVKISPRRVALKQRDVLEEELKKMIDKNLIEPSYRIAIDIIGPLPITTGGNEYIMVVEDYFTKWTESYAIPNHQALTVADKLVTEFICRFGCPFQIHTDQGREFESGLFAAICDKLGIDKTRTCPYRPQSDGMVERFNQTLQSNSTFIC</sequence>
<accession>A0A8B6BH62</accession>
<proteinExistence type="predicted"/>
<protein>
    <recommendedName>
        <fullName evidence="1">Integrase catalytic domain-containing protein</fullName>
    </recommendedName>
</protein>
<dbReference type="GO" id="GO:0003676">
    <property type="term" value="F:nucleic acid binding"/>
    <property type="evidence" value="ECO:0007669"/>
    <property type="project" value="InterPro"/>
</dbReference>
<dbReference type="AlphaFoldDB" id="A0A8B6BH62"/>
<dbReference type="OrthoDB" id="6784012at2759"/>
<evidence type="ECO:0000259" key="1">
    <source>
        <dbReference type="PROSITE" id="PS50994"/>
    </source>
</evidence>
<dbReference type="InterPro" id="IPR050951">
    <property type="entry name" value="Retrovirus_Pol_polyprotein"/>
</dbReference>
<dbReference type="SUPFAM" id="SSF53098">
    <property type="entry name" value="Ribonuclease H-like"/>
    <property type="match status" value="1"/>
</dbReference>
<dbReference type="EMBL" id="UYJE01000160">
    <property type="protein sequence ID" value="VDH90644.1"/>
    <property type="molecule type" value="Genomic_DNA"/>
</dbReference>
<evidence type="ECO:0000313" key="3">
    <source>
        <dbReference type="Proteomes" id="UP000596742"/>
    </source>
</evidence>
<keyword evidence="3" id="KW-1185">Reference proteome</keyword>
<dbReference type="SUPFAM" id="SSF56672">
    <property type="entry name" value="DNA/RNA polymerases"/>
    <property type="match status" value="1"/>
</dbReference>
<name>A0A8B6BH62_MYTGA</name>
<dbReference type="GO" id="GO:0015074">
    <property type="term" value="P:DNA integration"/>
    <property type="evidence" value="ECO:0007669"/>
    <property type="project" value="InterPro"/>
</dbReference>
<feature type="domain" description="Integrase catalytic" evidence="1">
    <location>
        <begin position="140"/>
        <end position="261"/>
    </location>
</feature>
<dbReference type="InterPro" id="IPR001584">
    <property type="entry name" value="Integrase_cat-core"/>
</dbReference>